<protein>
    <submittedName>
        <fullName evidence="4">Dihydrodipicolinate synthase family protein</fullName>
    </submittedName>
</protein>
<dbReference type="Proteomes" id="UP001055868">
    <property type="component" value="Chromosome"/>
</dbReference>
<proteinExistence type="inferred from homology"/>
<evidence type="ECO:0000256" key="1">
    <source>
        <dbReference type="ARBA" id="ARBA00007592"/>
    </source>
</evidence>
<comment type="similarity">
    <text evidence="1 3">Belongs to the DapA family.</text>
</comment>
<dbReference type="SMART" id="SM01130">
    <property type="entry name" value="DHDPS"/>
    <property type="match status" value="1"/>
</dbReference>
<dbReference type="Pfam" id="PF00701">
    <property type="entry name" value="DHDPS"/>
    <property type="match status" value="1"/>
</dbReference>
<organism evidence="4 5">
    <name type="scientific">Brachybacterium kimchii</name>
    <dbReference type="NCBI Taxonomy" id="2942909"/>
    <lineage>
        <taxon>Bacteria</taxon>
        <taxon>Bacillati</taxon>
        <taxon>Actinomycetota</taxon>
        <taxon>Actinomycetes</taxon>
        <taxon>Micrococcales</taxon>
        <taxon>Dermabacteraceae</taxon>
        <taxon>Brachybacterium</taxon>
    </lineage>
</organism>
<dbReference type="EMBL" id="CP097218">
    <property type="protein sequence ID" value="UQN29519.1"/>
    <property type="molecule type" value="Genomic_DNA"/>
</dbReference>
<accession>A0ABY4N4M8</accession>
<evidence type="ECO:0000313" key="5">
    <source>
        <dbReference type="Proteomes" id="UP001055868"/>
    </source>
</evidence>
<dbReference type="Gene3D" id="3.20.20.70">
    <property type="entry name" value="Aldolase class I"/>
    <property type="match status" value="1"/>
</dbReference>
<sequence length="290" mass="30195">MTTTRPTILTAAPVGFTADGAVDLDASRRILEFIRDSGVDGSFVLGTTGEFPSLSREERRALAGLSLEVLADRRVVVHVGAPSIHQVRELIDDARGAGARAVAVLTPYYLPASTTAVVDFFREAAAAAEGLEVFAYLFTARTGNAVGSDQLAQIAQIPGIIGAKVSGETLEHVASLRKSVPADFQLLTGSDAEIARVTSRGIDGVISGVASVLPEPFVAVAEALSAGAADDELKSLQSGVDRAVELIRGDPERMKAGLAARGVEAGTSRMALDRPEPELADLVRSFSGLS</sequence>
<dbReference type="PANTHER" id="PTHR12128:SF66">
    <property type="entry name" value="4-HYDROXY-2-OXOGLUTARATE ALDOLASE, MITOCHONDRIAL"/>
    <property type="match status" value="1"/>
</dbReference>
<keyword evidence="5" id="KW-1185">Reference proteome</keyword>
<dbReference type="PIRSF" id="PIRSF001365">
    <property type="entry name" value="DHDPS"/>
    <property type="match status" value="1"/>
</dbReference>
<dbReference type="InterPro" id="IPR013785">
    <property type="entry name" value="Aldolase_TIM"/>
</dbReference>
<dbReference type="CDD" id="cd00408">
    <property type="entry name" value="DHDPS-like"/>
    <property type="match status" value="1"/>
</dbReference>
<dbReference type="InterPro" id="IPR002220">
    <property type="entry name" value="DapA-like"/>
</dbReference>
<evidence type="ECO:0000256" key="3">
    <source>
        <dbReference type="PIRNR" id="PIRNR001365"/>
    </source>
</evidence>
<gene>
    <name evidence="4" type="ORF">M4486_18075</name>
</gene>
<dbReference type="PRINTS" id="PR00146">
    <property type="entry name" value="DHPICSNTHASE"/>
</dbReference>
<evidence type="ECO:0000313" key="4">
    <source>
        <dbReference type="EMBL" id="UQN29519.1"/>
    </source>
</evidence>
<reference evidence="4" key="1">
    <citation type="submission" date="2022-05" db="EMBL/GenBank/DDBJ databases">
        <title>Genomic analysis of Brachybacterium sp. CBA3104.</title>
        <authorList>
            <person name="Roh S.W."/>
            <person name="Kim Y.B."/>
            <person name="Kim Y."/>
        </authorList>
    </citation>
    <scope>NUCLEOTIDE SEQUENCE</scope>
    <source>
        <strain evidence="4">CBA3104</strain>
    </source>
</reference>
<dbReference type="PANTHER" id="PTHR12128">
    <property type="entry name" value="DIHYDRODIPICOLINATE SYNTHASE"/>
    <property type="match status" value="1"/>
</dbReference>
<evidence type="ECO:0000256" key="2">
    <source>
        <dbReference type="ARBA" id="ARBA00023239"/>
    </source>
</evidence>
<name>A0ABY4N4M8_9MICO</name>
<keyword evidence="2 3" id="KW-0456">Lyase</keyword>
<dbReference type="SUPFAM" id="SSF51569">
    <property type="entry name" value="Aldolase"/>
    <property type="match status" value="1"/>
</dbReference>
<dbReference type="RefSeq" id="WP_249478716.1">
    <property type="nucleotide sequence ID" value="NZ_CP097218.1"/>
</dbReference>